<dbReference type="PANTHER" id="PTHR24171:SF8">
    <property type="entry name" value="BRCA1-ASSOCIATED RING DOMAIN PROTEIN 1"/>
    <property type="match status" value="1"/>
</dbReference>
<dbReference type="EMBL" id="LN891233">
    <property type="protein sequence ID" value="CUS07217.1"/>
    <property type="molecule type" value="Genomic_DNA"/>
</dbReference>
<gene>
    <name evidence="5" type="ORF">GSTUAT00008707001</name>
</gene>
<dbReference type="SMART" id="SM00248">
    <property type="entry name" value="ANK"/>
    <property type="match status" value="5"/>
</dbReference>
<dbReference type="InterPro" id="IPR036770">
    <property type="entry name" value="Ankyrin_rpt-contain_sf"/>
</dbReference>
<dbReference type="GO" id="GO:0085020">
    <property type="term" value="P:protein K6-linked ubiquitination"/>
    <property type="evidence" value="ECO:0007669"/>
    <property type="project" value="TreeGrafter"/>
</dbReference>
<sequence>MGLCDLPNELLFPISEELKVSDLGSLVVCSRRLAALLTPSLTSATLQSADYTALALHWSAAIGNVHHLTLLLENGPRVVVQEDRATICRTPTPATPSLVQKLLDLGARICVSSSYYTDLHWALRHGHTRAFTKLVEMGAQTHHRDVYRKTLLHAAAESHNLPAVRTLLSSSSNAEVAVRDHFGATPLHLASGCEEIIHTLLSASRSQTNVIDFCDGAGETALHRAAKAGNLGVVKALVEAGAAVDGEDGEGRKVKDVGSEYLGRRREPEVVMVYTREK</sequence>
<dbReference type="GO" id="GO:0004842">
    <property type="term" value="F:ubiquitin-protein transferase activity"/>
    <property type="evidence" value="ECO:0007669"/>
    <property type="project" value="TreeGrafter"/>
</dbReference>
<dbReference type="InterPro" id="IPR002110">
    <property type="entry name" value="Ankyrin_rpt"/>
</dbReference>
<keyword evidence="6" id="KW-1185">Reference proteome</keyword>
<reference evidence="5" key="1">
    <citation type="submission" date="2015-10" db="EMBL/GenBank/DDBJ databases">
        <authorList>
            <person name="Regsiter A."/>
            <person name="william w."/>
        </authorList>
    </citation>
    <scope>NUCLEOTIDE SEQUENCE</scope>
    <source>
        <strain evidence="5">Montdore</strain>
    </source>
</reference>
<evidence type="ECO:0000256" key="2">
    <source>
        <dbReference type="ARBA" id="ARBA00023043"/>
    </source>
</evidence>
<feature type="repeat" description="ANK" evidence="3">
    <location>
        <begin position="217"/>
        <end position="249"/>
    </location>
</feature>
<accession>A0A292PL45</accession>
<evidence type="ECO:0000256" key="3">
    <source>
        <dbReference type="PROSITE-ProRule" id="PRU00023"/>
    </source>
</evidence>
<evidence type="ECO:0000259" key="4">
    <source>
        <dbReference type="PROSITE" id="PS50181"/>
    </source>
</evidence>
<dbReference type="Pfam" id="PF12796">
    <property type="entry name" value="Ank_2"/>
    <property type="match status" value="1"/>
</dbReference>
<feature type="domain" description="F-box" evidence="4">
    <location>
        <begin position="1"/>
        <end position="49"/>
    </location>
</feature>
<dbReference type="InterPro" id="IPR001810">
    <property type="entry name" value="F-box_dom"/>
</dbReference>
<dbReference type="Proteomes" id="UP001412239">
    <property type="component" value="Unassembled WGS sequence"/>
</dbReference>
<dbReference type="AlphaFoldDB" id="A0A292PL45"/>
<evidence type="ECO:0000256" key="1">
    <source>
        <dbReference type="ARBA" id="ARBA00022737"/>
    </source>
</evidence>
<dbReference type="PROSITE" id="PS50088">
    <property type="entry name" value="ANK_REPEAT"/>
    <property type="match status" value="2"/>
</dbReference>
<keyword evidence="1" id="KW-0677">Repeat</keyword>
<dbReference type="PROSITE" id="PS50297">
    <property type="entry name" value="ANK_REP_REGION"/>
    <property type="match status" value="1"/>
</dbReference>
<name>A0A292PL45_9PEZI</name>
<evidence type="ECO:0000313" key="6">
    <source>
        <dbReference type="Proteomes" id="UP001412239"/>
    </source>
</evidence>
<evidence type="ECO:0000313" key="5">
    <source>
        <dbReference type="EMBL" id="CUS07217.1"/>
    </source>
</evidence>
<protein>
    <recommendedName>
        <fullName evidence="4">F-box domain-containing protein</fullName>
    </recommendedName>
</protein>
<feature type="repeat" description="ANK" evidence="3">
    <location>
        <begin position="114"/>
        <end position="146"/>
    </location>
</feature>
<dbReference type="PANTHER" id="PTHR24171">
    <property type="entry name" value="ANKYRIN REPEAT DOMAIN-CONTAINING PROTEIN 39-RELATED"/>
    <property type="match status" value="1"/>
</dbReference>
<dbReference type="PROSITE" id="PS50181">
    <property type="entry name" value="FBOX"/>
    <property type="match status" value="1"/>
</dbReference>
<dbReference type="Gene3D" id="1.25.40.20">
    <property type="entry name" value="Ankyrin repeat-containing domain"/>
    <property type="match status" value="1"/>
</dbReference>
<keyword evidence="2 3" id="KW-0040">ANK repeat</keyword>
<dbReference type="SUPFAM" id="SSF48403">
    <property type="entry name" value="Ankyrin repeat"/>
    <property type="match status" value="1"/>
</dbReference>
<proteinExistence type="predicted"/>
<dbReference type="Pfam" id="PF00023">
    <property type="entry name" value="Ank"/>
    <property type="match status" value="1"/>
</dbReference>
<organism evidence="5 6">
    <name type="scientific">Tuber aestivum</name>
    <name type="common">summer truffle</name>
    <dbReference type="NCBI Taxonomy" id="59557"/>
    <lineage>
        <taxon>Eukaryota</taxon>
        <taxon>Fungi</taxon>
        <taxon>Dikarya</taxon>
        <taxon>Ascomycota</taxon>
        <taxon>Pezizomycotina</taxon>
        <taxon>Pezizomycetes</taxon>
        <taxon>Pezizales</taxon>
        <taxon>Tuberaceae</taxon>
        <taxon>Tuber</taxon>
    </lineage>
</organism>